<gene>
    <name evidence="3" type="ORF">OS493_039445</name>
</gene>
<dbReference type="OrthoDB" id="265955at2759"/>
<dbReference type="PANTHER" id="PTHR21737">
    <property type="entry name" value="POLYGLUTAMINE BINDING PROTEIN 1/MARVEL MEMBRANE-ASSOCIATING DOMAIN CONTAINING 3"/>
    <property type="match status" value="1"/>
</dbReference>
<evidence type="ECO:0000313" key="3">
    <source>
        <dbReference type="EMBL" id="KAJ7388171.1"/>
    </source>
</evidence>
<dbReference type="Pfam" id="PF10312">
    <property type="entry name" value="Cactin_mid"/>
    <property type="match status" value="1"/>
</dbReference>
<dbReference type="PANTHER" id="PTHR21737:SF4">
    <property type="entry name" value="SPLICING FACTOR CACTIN"/>
    <property type="match status" value="1"/>
</dbReference>
<feature type="non-terminal residue" evidence="3">
    <location>
        <position position="1"/>
    </location>
</feature>
<name>A0A9W9ZUN6_9CNID</name>
<proteinExistence type="predicted"/>
<feature type="region of interest" description="Disordered" evidence="1">
    <location>
        <begin position="25"/>
        <end position="80"/>
    </location>
</feature>
<sequence>EYTNSDNPFGDAHLLESFVWHKKREKDGEQHLKEEEMRRREKLRQHEAKEREHEKQTREEERETLQREKEADSFKEWEEQEDQFHLEQAKLRLKLRIQDGR</sequence>
<dbReference type="InterPro" id="IPR018816">
    <property type="entry name" value="Cactin_central"/>
</dbReference>
<dbReference type="AlphaFoldDB" id="A0A9W9ZUN6"/>
<dbReference type="GO" id="GO:0045292">
    <property type="term" value="P:mRNA cis splicing, via spliceosome"/>
    <property type="evidence" value="ECO:0007669"/>
    <property type="project" value="TreeGrafter"/>
</dbReference>
<keyword evidence="4" id="KW-1185">Reference proteome</keyword>
<reference evidence="3" key="1">
    <citation type="submission" date="2023-01" db="EMBL/GenBank/DDBJ databases">
        <title>Genome assembly of the deep-sea coral Lophelia pertusa.</title>
        <authorList>
            <person name="Herrera S."/>
            <person name="Cordes E."/>
        </authorList>
    </citation>
    <scope>NUCLEOTIDE SEQUENCE</scope>
    <source>
        <strain evidence="3">USNM1676648</strain>
        <tissue evidence="3">Polyp</tissue>
    </source>
</reference>
<dbReference type="Proteomes" id="UP001163046">
    <property type="component" value="Unassembled WGS sequence"/>
</dbReference>
<accession>A0A9W9ZUN6</accession>
<dbReference type="GO" id="GO:0005737">
    <property type="term" value="C:cytoplasm"/>
    <property type="evidence" value="ECO:0007669"/>
    <property type="project" value="TreeGrafter"/>
</dbReference>
<evidence type="ECO:0000259" key="2">
    <source>
        <dbReference type="Pfam" id="PF10312"/>
    </source>
</evidence>
<dbReference type="GO" id="GO:0005681">
    <property type="term" value="C:spliceosomal complex"/>
    <property type="evidence" value="ECO:0007669"/>
    <property type="project" value="TreeGrafter"/>
</dbReference>
<comment type="caution">
    <text evidence="3">The sequence shown here is derived from an EMBL/GenBank/DDBJ whole genome shotgun (WGS) entry which is preliminary data.</text>
</comment>
<evidence type="ECO:0000313" key="4">
    <source>
        <dbReference type="Proteomes" id="UP001163046"/>
    </source>
</evidence>
<protein>
    <recommendedName>
        <fullName evidence="2">Splicing factor cactin central domain-containing protein</fullName>
    </recommendedName>
</protein>
<feature type="domain" description="Splicing factor cactin central" evidence="2">
    <location>
        <begin position="67"/>
        <end position="101"/>
    </location>
</feature>
<dbReference type="EMBL" id="MU825590">
    <property type="protein sequence ID" value="KAJ7388171.1"/>
    <property type="molecule type" value="Genomic_DNA"/>
</dbReference>
<organism evidence="3 4">
    <name type="scientific">Desmophyllum pertusum</name>
    <dbReference type="NCBI Taxonomy" id="174260"/>
    <lineage>
        <taxon>Eukaryota</taxon>
        <taxon>Metazoa</taxon>
        <taxon>Cnidaria</taxon>
        <taxon>Anthozoa</taxon>
        <taxon>Hexacorallia</taxon>
        <taxon>Scleractinia</taxon>
        <taxon>Caryophylliina</taxon>
        <taxon>Caryophylliidae</taxon>
        <taxon>Desmophyllum</taxon>
    </lineage>
</organism>
<evidence type="ECO:0000256" key="1">
    <source>
        <dbReference type="SAM" id="MobiDB-lite"/>
    </source>
</evidence>
<feature type="non-terminal residue" evidence="3">
    <location>
        <position position="101"/>
    </location>
</feature>